<dbReference type="RefSeq" id="WP_012173774.1">
    <property type="nucleotide sequence ID" value="NC_009943.1"/>
</dbReference>
<dbReference type="InterPro" id="IPR050126">
    <property type="entry name" value="Ap4A_hydrolase"/>
</dbReference>
<dbReference type="AlphaFoldDB" id="A8ZSZ1"/>
<gene>
    <name evidence="2" type="ordered locus">Dole_0345</name>
</gene>
<dbReference type="KEGG" id="dol:Dole_0345"/>
<dbReference type="Pfam" id="PF00149">
    <property type="entry name" value="Metallophos"/>
    <property type="match status" value="1"/>
</dbReference>
<dbReference type="STRING" id="96561.Dole_0345"/>
<reference evidence="2 3" key="1">
    <citation type="submission" date="2007-10" db="EMBL/GenBank/DDBJ databases">
        <title>Complete sequence of Desulfococcus oleovorans Hxd3.</title>
        <authorList>
            <consortium name="US DOE Joint Genome Institute"/>
            <person name="Copeland A."/>
            <person name="Lucas S."/>
            <person name="Lapidus A."/>
            <person name="Barry K."/>
            <person name="Glavina del Rio T."/>
            <person name="Dalin E."/>
            <person name="Tice H."/>
            <person name="Pitluck S."/>
            <person name="Kiss H."/>
            <person name="Brettin T."/>
            <person name="Bruce D."/>
            <person name="Detter J.C."/>
            <person name="Han C."/>
            <person name="Schmutz J."/>
            <person name="Larimer F."/>
            <person name="Land M."/>
            <person name="Hauser L."/>
            <person name="Kyrpides N."/>
            <person name="Kim E."/>
            <person name="Wawrik B."/>
            <person name="Richardson P."/>
        </authorList>
    </citation>
    <scope>NUCLEOTIDE SEQUENCE [LARGE SCALE GENOMIC DNA]</scope>
    <source>
        <strain evidence="3">DSM 6200 / JCM 39069 / Hxd3</strain>
    </source>
</reference>
<feature type="domain" description="Calcineurin-like phosphoesterase" evidence="1">
    <location>
        <begin position="3"/>
        <end position="174"/>
    </location>
</feature>
<dbReference type="PANTHER" id="PTHR42850">
    <property type="entry name" value="METALLOPHOSPHOESTERASE"/>
    <property type="match status" value="1"/>
</dbReference>
<dbReference type="eggNOG" id="COG0639">
    <property type="taxonomic scope" value="Bacteria"/>
</dbReference>
<dbReference type="GO" id="GO:0005737">
    <property type="term" value="C:cytoplasm"/>
    <property type="evidence" value="ECO:0007669"/>
    <property type="project" value="TreeGrafter"/>
</dbReference>
<accession>A8ZSZ1</accession>
<dbReference type="HOGENOM" id="CLU_023125_4_0_7"/>
<dbReference type="InterPro" id="IPR029052">
    <property type="entry name" value="Metallo-depent_PP-like"/>
</dbReference>
<dbReference type="CDD" id="cd00144">
    <property type="entry name" value="MPP_PPP_family"/>
    <property type="match status" value="1"/>
</dbReference>
<dbReference type="GO" id="GO:0016791">
    <property type="term" value="F:phosphatase activity"/>
    <property type="evidence" value="ECO:0007669"/>
    <property type="project" value="TreeGrafter"/>
</dbReference>
<dbReference type="SUPFAM" id="SSF56300">
    <property type="entry name" value="Metallo-dependent phosphatases"/>
    <property type="match status" value="1"/>
</dbReference>
<dbReference type="PRINTS" id="PR00114">
    <property type="entry name" value="STPHPHTASE"/>
</dbReference>
<dbReference type="EMBL" id="CP000859">
    <property type="protein sequence ID" value="ABW66155.1"/>
    <property type="molecule type" value="Genomic_DNA"/>
</dbReference>
<dbReference type="OrthoDB" id="9807890at2"/>
<proteinExistence type="predicted"/>
<sequence>MGKIFAVGDIHGCYKKLRVLMDRIPINYKEDTLVFLGDYIDRGDESFEVVAYLAELRKKHPGIVFLKGNHEELFFNYLSGEDEVSFLFNGGEQTLKGYMSPDGDISVPKEHLNFFNALQLYYETDDYIFVHAGLKDGVPLEQQKPEDLLWIRKPFIESSYDFGKIVIFGHTPYPEVVVKDNKIGVDTGAVYGYKLTCIELPARKFYEA</sequence>
<dbReference type="InterPro" id="IPR004843">
    <property type="entry name" value="Calcineurin-like_PHP"/>
</dbReference>
<dbReference type="PANTHER" id="PTHR42850:SF4">
    <property type="entry name" value="ZINC-DEPENDENT ENDOPOLYPHOSPHATASE"/>
    <property type="match status" value="1"/>
</dbReference>
<dbReference type="InterPro" id="IPR006186">
    <property type="entry name" value="Ser/Thr-sp_prot-phosphatase"/>
</dbReference>
<dbReference type="GO" id="GO:0110154">
    <property type="term" value="P:RNA decapping"/>
    <property type="evidence" value="ECO:0007669"/>
    <property type="project" value="TreeGrafter"/>
</dbReference>
<evidence type="ECO:0000313" key="3">
    <source>
        <dbReference type="Proteomes" id="UP000008561"/>
    </source>
</evidence>
<dbReference type="Proteomes" id="UP000008561">
    <property type="component" value="Chromosome"/>
</dbReference>
<protein>
    <submittedName>
        <fullName evidence="2">Metallophosphoesterase</fullName>
    </submittedName>
</protein>
<keyword evidence="3" id="KW-1185">Reference proteome</keyword>
<name>A8ZSZ1_DESOH</name>
<evidence type="ECO:0000313" key="2">
    <source>
        <dbReference type="EMBL" id="ABW66155.1"/>
    </source>
</evidence>
<dbReference type="GO" id="GO:0008803">
    <property type="term" value="F:bis(5'-nucleosyl)-tetraphosphatase (symmetrical) activity"/>
    <property type="evidence" value="ECO:0007669"/>
    <property type="project" value="TreeGrafter"/>
</dbReference>
<evidence type="ECO:0000259" key="1">
    <source>
        <dbReference type="Pfam" id="PF00149"/>
    </source>
</evidence>
<dbReference type="Gene3D" id="3.60.21.10">
    <property type="match status" value="1"/>
</dbReference>
<organism evidence="2 3">
    <name type="scientific">Desulfosudis oleivorans (strain DSM 6200 / JCM 39069 / Hxd3)</name>
    <name type="common">Desulfococcus oleovorans</name>
    <dbReference type="NCBI Taxonomy" id="96561"/>
    <lineage>
        <taxon>Bacteria</taxon>
        <taxon>Pseudomonadati</taxon>
        <taxon>Thermodesulfobacteriota</taxon>
        <taxon>Desulfobacteria</taxon>
        <taxon>Desulfobacterales</taxon>
        <taxon>Desulfosudaceae</taxon>
        <taxon>Desulfosudis</taxon>
    </lineage>
</organism>